<evidence type="ECO:0000256" key="3">
    <source>
        <dbReference type="ARBA" id="ARBA00022448"/>
    </source>
</evidence>
<feature type="domain" description="TonB-dependent receptor plug" evidence="18">
    <location>
        <begin position="74"/>
        <end position="187"/>
    </location>
</feature>
<evidence type="ECO:0000256" key="1">
    <source>
        <dbReference type="ARBA" id="ARBA00004571"/>
    </source>
</evidence>
<keyword evidence="7 16" id="KW-0732">Signal</keyword>
<accession>A0A1I7LAW2</accession>
<dbReference type="RefSeq" id="WP_093557962.1">
    <property type="nucleotide sequence ID" value="NZ_FPBO01000025.1"/>
</dbReference>
<keyword evidence="3 14" id="KW-0813">Transport</keyword>
<reference evidence="20" key="1">
    <citation type="submission" date="2016-10" db="EMBL/GenBank/DDBJ databases">
        <authorList>
            <person name="Varghese N."/>
            <person name="Submissions S."/>
        </authorList>
    </citation>
    <scope>NUCLEOTIDE SEQUENCE [LARGE SCALE GENOMIC DNA]</scope>
    <source>
        <strain evidence="20">CGMCC 1.11014</strain>
    </source>
</reference>
<keyword evidence="4 14" id="KW-1134">Transmembrane beta strand</keyword>
<evidence type="ECO:0000256" key="11">
    <source>
        <dbReference type="ARBA" id="ARBA00023136"/>
    </source>
</evidence>
<evidence type="ECO:0000256" key="14">
    <source>
        <dbReference type="PROSITE-ProRule" id="PRU01360"/>
    </source>
</evidence>
<evidence type="ECO:0000256" key="15">
    <source>
        <dbReference type="RuleBase" id="RU003357"/>
    </source>
</evidence>
<dbReference type="InterPro" id="IPR036942">
    <property type="entry name" value="Beta-barrel_TonB_sf"/>
</dbReference>
<dbReference type="InterPro" id="IPR000531">
    <property type="entry name" value="Beta-barrel_TonB"/>
</dbReference>
<dbReference type="PROSITE" id="PS52016">
    <property type="entry name" value="TONB_DEPENDENT_REC_3"/>
    <property type="match status" value="1"/>
</dbReference>
<dbReference type="EMBL" id="FPBO01000025">
    <property type="protein sequence ID" value="SFV06634.1"/>
    <property type="molecule type" value="Genomic_DNA"/>
</dbReference>
<evidence type="ECO:0000313" key="19">
    <source>
        <dbReference type="EMBL" id="SFV06634.1"/>
    </source>
</evidence>
<dbReference type="Gene3D" id="2.170.130.10">
    <property type="entry name" value="TonB-dependent receptor, plug domain"/>
    <property type="match status" value="1"/>
</dbReference>
<name>A0A1I7LAW2_9BURK</name>
<comment type="similarity">
    <text evidence="2 14 15">Belongs to the TonB-dependent receptor family.</text>
</comment>
<keyword evidence="12 19" id="KW-0675">Receptor</keyword>
<comment type="subcellular location">
    <subcellularLocation>
        <location evidence="1 14">Cell outer membrane</location>
        <topology evidence="1 14">Multi-pass membrane protein</topology>
    </subcellularLocation>
</comment>
<feature type="signal peptide" evidence="16">
    <location>
        <begin position="1"/>
        <end position="26"/>
    </location>
</feature>
<dbReference type="Gene3D" id="2.40.170.20">
    <property type="entry name" value="TonB-dependent receptor, beta-barrel domain"/>
    <property type="match status" value="1"/>
</dbReference>
<evidence type="ECO:0000256" key="16">
    <source>
        <dbReference type="SAM" id="SignalP"/>
    </source>
</evidence>
<protein>
    <submittedName>
        <fullName evidence="19">Outer membrane receptor proteins, mostly Fe transport</fullName>
    </submittedName>
</protein>
<evidence type="ECO:0000256" key="2">
    <source>
        <dbReference type="ARBA" id="ARBA00009810"/>
    </source>
</evidence>
<evidence type="ECO:0000259" key="17">
    <source>
        <dbReference type="Pfam" id="PF00593"/>
    </source>
</evidence>
<dbReference type="Proteomes" id="UP000199391">
    <property type="component" value="Unassembled WGS sequence"/>
</dbReference>
<gene>
    <name evidence="19" type="ORF">SAMN05216552_102589</name>
</gene>
<evidence type="ECO:0000256" key="10">
    <source>
        <dbReference type="ARBA" id="ARBA00023077"/>
    </source>
</evidence>
<evidence type="ECO:0000256" key="7">
    <source>
        <dbReference type="ARBA" id="ARBA00022729"/>
    </source>
</evidence>
<feature type="chain" id="PRO_5011665539" evidence="16">
    <location>
        <begin position="27"/>
        <end position="783"/>
    </location>
</feature>
<organism evidence="19 20">
    <name type="scientific">Pseudoduganella namucuonensis</name>
    <dbReference type="NCBI Taxonomy" id="1035707"/>
    <lineage>
        <taxon>Bacteria</taxon>
        <taxon>Pseudomonadati</taxon>
        <taxon>Pseudomonadota</taxon>
        <taxon>Betaproteobacteria</taxon>
        <taxon>Burkholderiales</taxon>
        <taxon>Oxalobacteraceae</taxon>
        <taxon>Telluria group</taxon>
        <taxon>Pseudoduganella</taxon>
    </lineage>
</organism>
<keyword evidence="9" id="KW-0406">Ion transport</keyword>
<evidence type="ECO:0000256" key="8">
    <source>
        <dbReference type="ARBA" id="ARBA00023004"/>
    </source>
</evidence>
<dbReference type="STRING" id="1035707.SAMN05216552_102589"/>
<keyword evidence="11 14" id="KW-0472">Membrane</keyword>
<proteinExistence type="inferred from homology"/>
<evidence type="ECO:0000256" key="12">
    <source>
        <dbReference type="ARBA" id="ARBA00023170"/>
    </source>
</evidence>
<keyword evidence="10 15" id="KW-0798">TonB box</keyword>
<evidence type="ECO:0000259" key="18">
    <source>
        <dbReference type="Pfam" id="PF07715"/>
    </source>
</evidence>
<keyword evidence="13 14" id="KW-0998">Cell outer membrane</keyword>
<dbReference type="GO" id="GO:0015344">
    <property type="term" value="F:siderophore uptake transmembrane transporter activity"/>
    <property type="evidence" value="ECO:0007669"/>
    <property type="project" value="TreeGrafter"/>
</dbReference>
<dbReference type="GO" id="GO:0009279">
    <property type="term" value="C:cell outer membrane"/>
    <property type="evidence" value="ECO:0007669"/>
    <property type="project" value="UniProtKB-SubCell"/>
</dbReference>
<dbReference type="InterPro" id="IPR037066">
    <property type="entry name" value="Plug_dom_sf"/>
</dbReference>
<dbReference type="OrthoDB" id="7386960at2"/>
<dbReference type="AlphaFoldDB" id="A0A1I7LAW2"/>
<evidence type="ECO:0000256" key="6">
    <source>
        <dbReference type="ARBA" id="ARBA00022692"/>
    </source>
</evidence>
<keyword evidence="6 14" id="KW-0812">Transmembrane</keyword>
<keyword evidence="8" id="KW-0408">Iron</keyword>
<dbReference type="PANTHER" id="PTHR32552">
    <property type="entry name" value="FERRICHROME IRON RECEPTOR-RELATED"/>
    <property type="match status" value="1"/>
</dbReference>
<keyword evidence="20" id="KW-1185">Reference proteome</keyword>
<keyword evidence="5" id="KW-0410">Iron transport</keyword>
<feature type="domain" description="TonB-dependent receptor-like beta-barrel" evidence="17">
    <location>
        <begin position="326"/>
        <end position="751"/>
    </location>
</feature>
<evidence type="ECO:0000256" key="4">
    <source>
        <dbReference type="ARBA" id="ARBA00022452"/>
    </source>
</evidence>
<evidence type="ECO:0000256" key="13">
    <source>
        <dbReference type="ARBA" id="ARBA00023237"/>
    </source>
</evidence>
<dbReference type="SUPFAM" id="SSF56935">
    <property type="entry name" value="Porins"/>
    <property type="match status" value="1"/>
</dbReference>
<evidence type="ECO:0000313" key="20">
    <source>
        <dbReference type="Proteomes" id="UP000199391"/>
    </source>
</evidence>
<evidence type="ECO:0000256" key="9">
    <source>
        <dbReference type="ARBA" id="ARBA00023065"/>
    </source>
</evidence>
<dbReference type="PANTHER" id="PTHR32552:SF89">
    <property type="entry name" value="CATECHOLATE SIDEROPHORE RECEPTOR FIU"/>
    <property type="match status" value="1"/>
</dbReference>
<dbReference type="Pfam" id="PF00593">
    <property type="entry name" value="TonB_dep_Rec_b-barrel"/>
    <property type="match status" value="1"/>
</dbReference>
<dbReference type="InterPro" id="IPR039426">
    <property type="entry name" value="TonB-dep_rcpt-like"/>
</dbReference>
<sequence length="783" mass="82310">MEIRTAKLGCMAAAVAAALMHLGAQAQQTQQAPQESAAEAPAAPAAAAPAAAAKSDGLNMERVVVTGTARGSSKMKSSVSISTMDADTIALSAPTSAAEVLRSVPGLRSESSGGEGNANITVRGVPISAGGSRYVQMQEDGLPVLQSGDFNFITPDSYVKIDGTLDHLEVVRGGSASTLASNSPGGIINFISKTGEAKGGNIGISRGLGYDQTRYDFSYGAPLTEKTRFFIGGHYRTGEGIRRTGMSTEEGGQIRGNLTHEFDRGYIRLSFKHLDDKSPTALPVPVQVTNGRISEIPGIDPRTVSFYSPYWVRDVSLAKGNGQVSSNVNDGLAVKSDSFGIALSLDLGNGVTLSENFRKSDNSGRFIGVFPANNGMTGAYTIATGPQKGQPYNGRAFNAVVFNTSIDDAGNTLNDVKLSKTLNLGGGKLTGTAGLYNSLQTLGLTWNFNEYLMQAKADSPALLQTSTAAGATPGLIGPAWGGCCSRAVDMEYKLTSPYVNLGWESGPLNIDASVRKDNQRATGTGNIATGGLRYEAATQQLVNYKVDHTSYSVGGNYQLQRNLALFARGSDGVSFNADRILFGTPLDGSAPISLNTVKQVEGGLKWRQGGASAFLTLFQAKTSESNYEATTRISTANRYDAKGAELEAAWSLGEFRVTGGLTYTDAEITGTAPGQESVIGNTPRRQAKVVYQLAPSYEIGAATIGASIIGTGRSWADDAHTIVMPAYRVVHAFVKYQVNPQTVVSLTANNLFNKLGYTEVEGDGHAARAITGRAIKASLGYSF</sequence>
<dbReference type="Pfam" id="PF07715">
    <property type="entry name" value="Plug"/>
    <property type="match status" value="1"/>
</dbReference>
<dbReference type="InterPro" id="IPR012910">
    <property type="entry name" value="Plug_dom"/>
</dbReference>
<evidence type="ECO:0000256" key="5">
    <source>
        <dbReference type="ARBA" id="ARBA00022496"/>
    </source>
</evidence>